<dbReference type="AlphaFoldDB" id="A0A450T0Y8"/>
<gene>
    <name evidence="2" type="ORF">BECKDK2373C_GA0170839_107810</name>
</gene>
<evidence type="ECO:0000313" key="2">
    <source>
        <dbReference type="EMBL" id="VFJ60123.1"/>
    </source>
</evidence>
<accession>A0A450T0Y8</accession>
<dbReference type="Pfam" id="PF00656">
    <property type="entry name" value="Peptidase_C14"/>
    <property type="match status" value="1"/>
</dbReference>
<dbReference type="InterPro" id="IPR011600">
    <property type="entry name" value="Pept_C14_caspase"/>
</dbReference>
<dbReference type="GO" id="GO:0006508">
    <property type="term" value="P:proteolysis"/>
    <property type="evidence" value="ECO:0007669"/>
    <property type="project" value="InterPro"/>
</dbReference>
<dbReference type="PANTHER" id="PTHR48104:SF30">
    <property type="entry name" value="METACASPASE-1"/>
    <property type="match status" value="1"/>
</dbReference>
<sequence length="722" mass="79165">MKIRYIGIFSVLFVIFPMLWANPAQTEKHALLIGIDDYHGSGLGSLMGAVNDIHLVRDVLINRFGFLKNNIQVLTDRDASHSGVKRAFEELAGKVGAGDVVYIHYSGHGSYTKDLNGDEAQYGGKDQTWVTWGSRSRGDDQEMDNHDVLDDELGEWLLPLVETAKQVVLVSDSCHSASVTRDADGPRVRAAPTDERFHPLGKREYRKLGQKAGIRIGSARDTQSAGERIGKDGFSSGLFTWHWASVLEEAKPGQSWNELFHKVEAKVRATPQGHAQEPQITGKSHTAVFGGEFLESPPLVPVLGKNPDGLVYLDAGGLVGVTKGSVYRPHDTPREKQDVRITIEKVFTFKSLGRAEGGMIEAGDLLEEVEHHWPHKPVQIRVAADLPSDAGLVSMLREAVSRIPGYRLTETQAEAQMVLRILRPGKQVSLVNGDGLRELPPSKSTASPEVWVLTPTDDLYHPDLRYSLREPNTKALSILREDLGRIAHAREIRRLAERGRTLPPKLSFLHLRRQDCGLSEAGCREIHGERYLQQAPAPAAVFKGKSLVSGDIVSFVIDNPSPSEYWVYLVNIAPDAGVEVIFPNSEDNAETALVRPGPRDLSQSHALLLDKTGQETVQMIVSRKPIRIDLLARSGFLGGVDAMANAKGATTTTLQFDNDLNSLERLLRRAADGTRAGISLRNDTWGAGNYVFQVVSKEGGMTEKGTLTRGGADRGAVSVIVR</sequence>
<dbReference type="SUPFAM" id="SSF52129">
    <property type="entry name" value="Caspase-like"/>
    <property type="match status" value="1"/>
</dbReference>
<feature type="domain" description="Peptidase C14 caspase" evidence="1">
    <location>
        <begin position="28"/>
        <end position="286"/>
    </location>
</feature>
<dbReference type="Gene3D" id="3.40.50.1460">
    <property type="match status" value="1"/>
</dbReference>
<reference evidence="2" key="1">
    <citation type="submission" date="2019-02" db="EMBL/GenBank/DDBJ databases">
        <authorList>
            <person name="Gruber-Vodicka R. H."/>
            <person name="Seah K. B. B."/>
        </authorList>
    </citation>
    <scope>NUCLEOTIDE SEQUENCE</scope>
    <source>
        <strain evidence="2">BECK_DK161</strain>
    </source>
</reference>
<protein>
    <submittedName>
        <fullName evidence="2">Caspase domain-containing protein</fullName>
    </submittedName>
</protein>
<organism evidence="2">
    <name type="scientific">Candidatus Kentrum sp. DK</name>
    <dbReference type="NCBI Taxonomy" id="2126562"/>
    <lineage>
        <taxon>Bacteria</taxon>
        <taxon>Pseudomonadati</taxon>
        <taxon>Pseudomonadota</taxon>
        <taxon>Gammaproteobacteria</taxon>
        <taxon>Candidatus Kentrum</taxon>
    </lineage>
</organism>
<dbReference type="GO" id="GO:0005737">
    <property type="term" value="C:cytoplasm"/>
    <property type="evidence" value="ECO:0007669"/>
    <property type="project" value="TreeGrafter"/>
</dbReference>
<dbReference type="EMBL" id="CAADEY010000078">
    <property type="protein sequence ID" value="VFJ60123.1"/>
    <property type="molecule type" value="Genomic_DNA"/>
</dbReference>
<evidence type="ECO:0000259" key="1">
    <source>
        <dbReference type="Pfam" id="PF00656"/>
    </source>
</evidence>
<proteinExistence type="predicted"/>
<dbReference type="InterPro" id="IPR029030">
    <property type="entry name" value="Caspase-like_dom_sf"/>
</dbReference>
<dbReference type="InterPro" id="IPR050452">
    <property type="entry name" value="Metacaspase"/>
</dbReference>
<name>A0A450T0Y8_9GAMM</name>
<dbReference type="GO" id="GO:0004197">
    <property type="term" value="F:cysteine-type endopeptidase activity"/>
    <property type="evidence" value="ECO:0007669"/>
    <property type="project" value="InterPro"/>
</dbReference>
<dbReference type="PANTHER" id="PTHR48104">
    <property type="entry name" value="METACASPASE-4"/>
    <property type="match status" value="1"/>
</dbReference>